<comment type="caution">
    <text evidence="1">The sequence shown here is derived from an EMBL/GenBank/DDBJ whole genome shotgun (WGS) entry which is preliminary data.</text>
</comment>
<reference evidence="1 2" key="1">
    <citation type="submission" date="2019-08" db="EMBL/GenBank/DDBJ databases">
        <title>Identification of Water Treatment Resistant and Multidrug Resistant Urinary Pathogenic Escherichia coli in Wastewater.</title>
        <authorList>
            <person name="Neumann N."/>
        </authorList>
    </citation>
    <scope>NUCLEOTIDE SEQUENCE [LARGE SCALE GENOMIC DNA]</scope>
    <source>
        <strain evidence="1 2">WU2356</strain>
    </source>
</reference>
<protein>
    <recommendedName>
        <fullName evidence="3">Phage-like protein</fullName>
    </recommendedName>
</protein>
<name>A0A5N8H5Z7_ECOLX</name>
<evidence type="ECO:0000313" key="1">
    <source>
        <dbReference type="EMBL" id="MPU47466.1"/>
    </source>
</evidence>
<dbReference type="AlphaFoldDB" id="A0A5N8H5Z7"/>
<proteinExistence type="predicted"/>
<dbReference type="RefSeq" id="WP_059336407.1">
    <property type="nucleotide sequence ID" value="NZ_JAEUYS010000158.1"/>
</dbReference>
<gene>
    <name evidence="1" type="ORF">FVB16_00985</name>
</gene>
<dbReference type="EMBL" id="VOTT01000003">
    <property type="protein sequence ID" value="MPU47466.1"/>
    <property type="molecule type" value="Genomic_DNA"/>
</dbReference>
<accession>A0A5N8H5Z7</accession>
<sequence length="107" mass="12064">MTVEIEDKGRNCGSIGMGNGTWFTILDIPGVENLFNTQKTNDPIDCTRSKARKLADLIEAWEPPDHWFTGIGKSEGKALLIAFLRNCKGFRTHRYHRGFGPFLLNPL</sequence>
<organism evidence="1 2">
    <name type="scientific">Escherichia coli</name>
    <dbReference type="NCBI Taxonomy" id="562"/>
    <lineage>
        <taxon>Bacteria</taxon>
        <taxon>Pseudomonadati</taxon>
        <taxon>Pseudomonadota</taxon>
        <taxon>Gammaproteobacteria</taxon>
        <taxon>Enterobacterales</taxon>
        <taxon>Enterobacteriaceae</taxon>
        <taxon>Escherichia</taxon>
    </lineage>
</organism>
<dbReference type="Proteomes" id="UP000392867">
    <property type="component" value="Unassembled WGS sequence"/>
</dbReference>
<evidence type="ECO:0008006" key="3">
    <source>
        <dbReference type="Google" id="ProtNLM"/>
    </source>
</evidence>
<evidence type="ECO:0000313" key="2">
    <source>
        <dbReference type="Proteomes" id="UP000392867"/>
    </source>
</evidence>